<evidence type="ECO:0000259" key="5">
    <source>
        <dbReference type="Pfam" id="PF04542"/>
    </source>
</evidence>
<dbReference type="InterPro" id="IPR013249">
    <property type="entry name" value="RNA_pol_sigma70_r4_t2"/>
</dbReference>
<evidence type="ECO:0000256" key="3">
    <source>
        <dbReference type="ARBA" id="ARBA00023082"/>
    </source>
</evidence>
<feature type="domain" description="RNA polymerase sigma factor 70 region 4 type 2" evidence="6">
    <location>
        <begin position="118"/>
        <end position="169"/>
    </location>
</feature>
<dbReference type="SUPFAM" id="SSF88946">
    <property type="entry name" value="Sigma2 domain of RNA polymerase sigma factors"/>
    <property type="match status" value="1"/>
</dbReference>
<organism evidence="7 8">
    <name type="scientific">Phenylobacterium terrae</name>
    <dbReference type="NCBI Taxonomy" id="2665495"/>
    <lineage>
        <taxon>Bacteria</taxon>
        <taxon>Pseudomonadati</taxon>
        <taxon>Pseudomonadota</taxon>
        <taxon>Alphaproteobacteria</taxon>
        <taxon>Caulobacterales</taxon>
        <taxon>Caulobacteraceae</taxon>
        <taxon>Phenylobacterium</taxon>
    </lineage>
</organism>
<evidence type="ECO:0000256" key="4">
    <source>
        <dbReference type="ARBA" id="ARBA00023163"/>
    </source>
</evidence>
<keyword evidence="8" id="KW-1185">Reference proteome</keyword>
<dbReference type="InterPro" id="IPR036388">
    <property type="entry name" value="WH-like_DNA-bd_sf"/>
</dbReference>
<dbReference type="RefSeq" id="WP_377281493.1">
    <property type="nucleotide sequence ID" value="NZ_JBHRSI010000004.1"/>
</dbReference>
<dbReference type="PANTHER" id="PTHR43133:SF25">
    <property type="entry name" value="RNA POLYMERASE SIGMA FACTOR RFAY-RELATED"/>
    <property type="match status" value="1"/>
</dbReference>
<gene>
    <name evidence="7" type="ORF">ACFSC0_18675</name>
</gene>
<accession>A0ABW4N5Z7</accession>
<protein>
    <submittedName>
        <fullName evidence="7">Sigma-70 family RNA polymerase sigma factor</fullName>
    </submittedName>
</protein>
<dbReference type="Gene3D" id="1.10.10.10">
    <property type="entry name" value="Winged helix-like DNA-binding domain superfamily/Winged helix DNA-binding domain"/>
    <property type="match status" value="1"/>
</dbReference>
<dbReference type="SUPFAM" id="SSF88659">
    <property type="entry name" value="Sigma3 and sigma4 domains of RNA polymerase sigma factors"/>
    <property type="match status" value="1"/>
</dbReference>
<dbReference type="EMBL" id="JBHUEY010000006">
    <property type="protein sequence ID" value="MFD1785431.1"/>
    <property type="molecule type" value="Genomic_DNA"/>
</dbReference>
<dbReference type="CDD" id="cd06171">
    <property type="entry name" value="Sigma70_r4"/>
    <property type="match status" value="1"/>
</dbReference>
<keyword evidence="3" id="KW-0731">Sigma factor</keyword>
<dbReference type="InterPro" id="IPR013324">
    <property type="entry name" value="RNA_pol_sigma_r3/r4-like"/>
</dbReference>
<dbReference type="NCBIfam" id="TIGR02937">
    <property type="entry name" value="sigma70-ECF"/>
    <property type="match status" value="1"/>
</dbReference>
<evidence type="ECO:0000313" key="7">
    <source>
        <dbReference type="EMBL" id="MFD1785431.1"/>
    </source>
</evidence>
<reference evidence="8" key="1">
    <citation type="journal article" date="2019" name="Int. J. Syst. Evol. Microbiol.">
        <title>The Global Catalogue of Microorganisms (GCM) 10K type strain sequencing project: providing services to taxonomists for standard genome sequencing and annotation.</title>
        <authorList>
            <consortium name="The Broad Institute Genomics Platform"/>
            <consortium name="The Broad Institute Genome Sequencing Center for Infectious Disease"/>
            <person name="Wu L."/>
            <person name="Ma J."/>
        </authorList>
    </citation>
    <scope>NUCLEOTIDE SEQUENCE [LARGE SCALE GENOMIC DNA]</scope>
    <source>
        <strain evidence="8">DFY28</strain>
    </source>
</reference>
<dbReference type="Pfam" id="PF08281">
    <property type="entry name" value="Sigma70_r4_2"/>
    <property type="match status" value="1"/>
</dbReference>
<dbReference type="Proteomes" id="UP001597237">
    <property type="component" value="Unassembled WGS sequence"/>
</dbReference>
<dbReference type="InterPro" id="IPR039425">
    <property type="entry name" value="RNA_pol_sigma-70-like"/>
</dbReference>
<sequence>MASRGNGASAARDGGQMSDPFKDQVIALIPPLRGYAMSLTGCSSDADDLVQDALMRAWRSRNGFEMGTNLKAWMFKIVRNTFYTSIAKRRNTVQDVEGKLAARMACSPEQEWRLQYGELLSAMDRLTPDAKEALLLVVASGLSYEEAAEVCGCAVGTLKSRVNRARERLAKLVDHDVGPQVTPDRISLPRVVYA</sequence>
<dbReference type="InterPro" id="IPR013325">
    <property type="entry name" value="RNA_pol_sigma_r2"/>
</dbReference>
<evidence type="ECO:0000259" key="6">
    <source>
        <dbReference type="Pfam" id="PF08281"/>
    </source>
</evidence>
<dbReference type="InterPro" id="IPR014284">
    <property type="entry name" value="RNA_pol_sigma-70_dom"/>
</dbReference>
<comment type="caution">
    <text evidence="7">The sequence shown here is derived from an EMBL/GenBank/DDBJ whole genome shotgun (WGS) entry which is preliminary data.</text>
</comment>
<proteinExistence type="inferred from homology"/>
<dbReference type="InterPro" id="IPR007627">
    <property type="entry name" value="RNA_pol_sigma70_r2"/>
</dbReference>
<feature type="domain" description="RNA polymerase sigma-70 region 2" evidence="5">
    <location>
        <begin position="28"/>
        <end position="91"/>
    </location>
</feature>
<dbReference type="Pfam" id="PF04542">
    <property type="entry name" value="Sigma70_r2"/>
    <property type="match status" value="1"/>
</dbReference>
<evidence type="ECO:0000313" key="8">
    <source>
        <dbReference type="Proteomes" id="UP001597237"/>
    </source>
</evidence>
<comment type="similarity">
    <text evidence="1">Belongs to the sigma-70 factor family. ECF subfamily.</text>
</comment>
<name>A0ABW4N5Z7_9CAUL</name>
<keyword evidence="2" id="KW-0805">Transcription regulation</keyword>
<evidence type="ECO:0000256" key="2">
    <source>
        <dbReference type="ARBA" id="ARBA00023015"/>
    </source>
</evidence>
<dbReference type="PANTHER" id="PTHR43133">
    <property type="entry name" value="RNA POLYMERASE ECF-TYPE SIGMA FACTO"/>
    <property type="match status" value="1"/>
</dbReference>
<evidence type="ECO:0000256" key="1">
    <source>
        <dbReference type="ARBA" id="ARBA00010641"/>
    </source>
</evidence>
<keyword evidence="4" id="KW-0804">Transcription</keyword>
<dbReference type="Gene3D" id="1.10.1740.10">
    <property type="match status" value="1"/>
</dbReference>